<keyword evidence="1" id="KW-0378">Hydrolase</keyword>
<evidence type="ECO:0000313" key="3">
    <source>
        <dbReference type="EMBL" id="OOY25705.1"/>
    </source>
</evidence>
<organism evidence="3 4">
    <name type="scientific">Thioclava sediminum</name>
    <dbReference type="NCBI Taxonomy" id="1915319"/>
    <lineage>
        <taxon>Bacteria</taxon>
        <taxon>Pseudomonadati</taxon>
        <taxon>Pseudomonadota</taxon>
        <taxon>Alphaproteobacteria</taxon>
        <taxon>Rhodobacterales</taxon>
        <taxon>Paracoccaceae</taxon>
        <taxon>Thioclava</taxon>
    </lineage>
</organism>
<comment type="caution">
    <text evidence="3">The sequence shown here is derived from an EMBL/GenBank/DDBJ whole genome shotgun (WGS) entry which is preliminary data.</text>
</comment>
<dbReference type="EMBL" id="MPZV01000001">
    <property type="protein sequence ID" value="OOY25705.1"/>
    <property type="molecule type" value="Genomic_DNA"/>
</dbReference>
<gene>
    <name evidence="3" type="ORF">BMI91_04720</name>
</gene>
<feature type="domain" description="Peptidase M20 dimerisation" evidence="2">
    <location>
        <begin position="184"/>
        <end position="276"/>
    </location>
</feature>
<keyword evidence="4" id="KW-1185">Reference proteome</keyword>
<dbReference type="PIRSF" id="PIRSF005962">
    <property type="entry name" value="Pept_M20D_amidohydro"/>
    <property type="match status" value="1"/>
</dbReference>
<sequence>MNITPAIKAMEDQLVEWRHALHRRPELAFEEHETAAFIAAELRAFGLEVHEGLAGTGVIGVLRNGEGPTVGLRADIDALPISELTGADYASEIPGKMHACGHDGHTTMLLGAAQAMAADPPGPGTVVFIFQPAEENEGGARVMIEDGLLDQFPLDSTFALHNWPGLEAGKIAMRAGPVMAAFDTFELKVMGKGSHGAMPHEGIDPITLAAQLQMAWQTIVSRAVDPTDATVISVTQIHAGHTLNVIPDEVTLHGTVRTLRPATRDFVQAEMTRRAEMIAEAFHAKAELIYQRRYPATINDAEAAETARRAAEAIVGRDAVQVDYAPSMASEDFAFLLEKVPGAYGWIGNGSAEGGRNLHSPHYDFNDAILPLGVQFFVEVAHRALAGSND</sequence>
<protein>
    <submittedName>
        <fullName evidence="3">Peptidase M20</fullName>
    </submittedName>
</protein>
<evidence type="ECO:0000256" key="1">
    <source>
        <dbReference type="ARBA" id="ARBA00022801"/>
    </source>
</evidence>
<evidence type="ECO:0000259" key="2">
    <source>
        <dbReference type="Pfam" id="PF07687"/>
    </source>
</evidence>
<name>A0ABX3N178_9RHOB</name>
<accession>A0ABX3N178</accession>
<dbReference type="SUPFAM" id="SSF53187">
    <property type="entry name" value="Zn-dependent exopeptidases"/>
    <property type="match status" value="1"/>
</dbReference>
<evidence type="ECO:0000313" key="4">
    <source>
        <dbReference type="Proteomes" id="UP000190787"/>
    </source>
</evidence>
<dbReference type="InterPro" id="IPR011650">
    <property type="entry name" value="Peptidase_M20_dimer"/>
</dbReference>
<dbReference type="PANTHER" id="PTHR11014:SF63">
    <property type="entry name" value="METALLOPEPTIDASE, PUTATIVE (AFU_ORTHOLOGUE AFUA_6G09600)-RELATED"/>
    <property type="match status" value="1"/>
</dbReference>
<dbReference type="Gene3D" id="3.40.630.10">
    <property type="entry name" value="Zn peptidases"/>
    <property type="match status" value="1"/>
</dbReference>
<dbReference type="NCBIfam" id="TIGR01891">
    <property type="entry name" value="amidohydrolases"/>
    <property type="match status" value="1"/>
</dbReference>
<dbReference type="InterPro" id="IPR036264">
    <property type="entry name" value="Bact_exopeptidase_dim_dom"/>
</dbReference>
<dbReference type="Pfam" id="PF01546">
    <property type="entry name" value="Peptidase_M20"/>
    <property type="match status" value="1"/>
</dbReference>
<dbReference type="InterPro" id="IPR017439">
    <property type="entry name" value="Amidohydrolase"/>
</dbReference>
<dbReference type="InterPro" id="IPR002933">
    <property type="entry name" value="Peptidase_M20"/>
</dbReference>
<reference evidence="3 4" key="1">
    <citation type="submission" date="2016-11" db="EMBL/GenBank/DDBJ databases">
        <title>A multilocus sequence analysis scheme for characterization of bacteria in the genus Thioclava.</title>
        <authorList>
            <person name="Liu Y."/>
            <person name="Shao Z."/>
        </authorList>
    </citation>
    <scope>NUCLEOTIDE SEQUENCE [LARGE SCALE GENOMIC DNA]</scope>
    <source>
        <strain evidence="3 4">TAW-CT134</strain>
    </source>
</reference>
<dbReference type="Pfam" id="PF07687">
    <property type="entry name" value="M20_dimer"/>
    <property type="match status" value="1"/>
</dbReference>
<dbReference type="Gene3D" id="3.30.70.360">
    <property type="match status" value="1"/>
</dbReference>
<dbReference type="PANTHER" id="PTHR11014">
    <property type="entry name" value="PEPTIDASE M20 FAMILY MEMBER"/>
    <property type="match status" value="1"/>
</dbReference>
<proteinExistence type="predicted"/>
<dbReference type="Proteomes" id="UP000190787">
    <property type="component" value="Unassembled WGS sequence"/>
</dbReference>
<dbReference type="CDD" id="cd05666">
    <property type="entry name" value="M20_Acy1-like"/>
    <property type="match status" value="1"/>
</dbReference>
<dbReference type="RefSeq" id="WP_078604115.1">
    <property type="nucleotide sequence ID" value="NZ_MPZV01000001.1"/>
</dbReference>
<dbReference type="SUPFAM" id="SSF55031">
    <property type="entry name" value="Bacterial exopeptidase dimerisation domain"/>
    <property type="match status" value="1"/>
</dbReference>